<name>A0A540NFD7_MALBA</name>
<reference evidence="2 3" key="1">
    <citation type="journal article" date="2019" name="G3 (Bethesda)">
        <title>Sequencing of a Wild Apple (Malus baccata) Genome Unravels the Differences Between Cultivated and Wild Apple Species Regarding Disease Resistance and Cold Tolerance.</title>
        <authorList>
            <person name="Chen X."/>
        </authorList>
    </citation>
    <scope>NUCLEOTIDE SEQUENCE [LARGE SCALE GENOMIC DNA]</scope>
    <source>
        <strain evidence="3">cv. Shandingzi</strain>
        <tissue evidence="2">Leaves</tissue>
    </source>
</reference>
<accession>A0A540NFD7</accession>
<dbReference type="STRING" id="106549.A0A540NFD7"/>
<proteinExistence type="predicted"/>
<gene>
    <name evidence="2" type="ORF">C1H46_005175</name>
</gene>
<sequence length="240" mass="26403">MSSFSISKNLLKLSSGTEKGKQKKTRNNLLGIQKGPEMACRTALRSALLIEAWRPVHFARSSAPASFRTRGFSSPRLSRHFRTRDIHFARRTHLNRAHNENSSDLSEDDQGPPQEAILKAISEVSKTEGRVGQTTNVVIGGTVADDSTNEWVDLDQKVNSYPTVRGFTAIGTGGDDFVQAMVVAVESVIQQPVPEFYEKQGAALTSDHDGKLIMVYAVATEKYLIGSSKLLKRSEKVIRG</sequence>
<dbReference type="AlphaFoldDB" id="A0A540NFD7"/>
<feature type="region of interest" description="Disordered" evidence="1">
    <location>
        <begin position="92"/>
        <end position="112"/>
    </location>
</feature>
<keyword evidence="3" id="KW-1185">Reference proteome</keyword>
<dbReference type="PANTHER" id="PTHR34782:SF1">
    <property type="entry name" value="PHOSPHORIBOSYLFORMYLGLYCINAMIDINE SYNTHASE"/>
    <property type="match status" value="1"/>
</dbReference>
<protein>
    <submittedName>
        <fullName evidence="2">Uncharacterized protein</fullName>
    </submittedName>
</protein>
<evidence type="ECO:0000313" key="2">
    <source>
        <dbReference type="EMBL" id="TQE09240.1"/>
    </source>
</evidence>
<comment type="caution">
    <text evidence="2">The sequence shown here is derived from an EMBL/GenBank/DDBJ whole genome shotgun (WGS) entry which is preliminary data.</text>
</comment>
<dbReference type="PANTHER" id="PTHR34782">
    <property type="entry name" value="PHOSPHORIBOSYLFORMYLGLYCINAMIDINE SYNTHASE"/>
    <property type="match status" value="1"/>
</dbReference>
<evidence type="ECO:0000256" key="1">
    <source>
        <dbReference type="SAM" id="MobiDB-lite"/>
    </source>
</evidence>
<dbReference type="Proteomes" id="UP000315295">
    <property type="component" value="Unassembled WGS sequence"/>
</dbReference>
<evidence type="ECO:0000313" key="3">
    <source>
        <dbReference type="Proteomes" id="UP000315295"/>
    </source>
</evidence>
<dbReference type="EMBL" id="VIEB01000060">
    <property type="protein sequence ID" value="TQE09240.1"/>
    <property type="molecule type" value="Genomic_DNA"/>
</dbReference>
<organism evidence="2 3">
    <name type="scientific">Malus baccata</name>
    <name type="common">Siberian crab apple</name>
    <name type="synonym">Pyrus baccata</name>
    <dbReference type="NCBI Taxonomy" id="106549"/>
    <lineage>
        <taxon>Eukaryota</taxon>
        <taxon>Viridiplantae</taxon>
        <taxon>Streptophyta</taxon>
        <taxon>Embryophyta</taxon>
        <taxon>Tracheophyta</taxon>
        <taxon>Spermatophyta</taxon>
        <taxon>Magnoliopsida</taxon>
        <taxon>eudicotyledons</taxon>
        <taxon>Gunneridae</taxon>
        <taxon>Pentapetalae</taxon>
        <taxon>rosids</taxon>
        <taxon>fabids</taxon>
        <taxon>Rosales</taxon>
        <taxon>Rosaceae</taxon>
        <taxon>Amygdaloideae</taxon>
        <taxon>Maleae</taxon>
        <taxon>Malus</taxon>
    </lineage>
</organism>